<dbReference type="OrthoDB" id="9802264at2"/>
<evidence type="ECO:0000256" key="7">
    <source>
        <dbReference type="ARBA" id="ARBA00022840"/>
    </source>
</evidence>
<keyword evidence="7 12" id="KW-0067">ATP-binding</keyword>
<dbReference type="Pfam" id="PF09383">
    <property type="entry name" value="NIL"/>
    <property type="match status" value="1"/>
</dbReference>
<dbReference type="SUPFAM" id="SSF52540">
    <property type="entry name" value="P-loop containing nucleoside triphosphate hydrolases"/>
    <property type="match status" value="1"/>
</dbReference>
<evidence type="ECO:0000256" key="9">
    <source>
        <dbReference type="ARBA" id="ARBA00022970"/>
    </source>
</evidence>
<keyword evidence="6" id="KW-0547">Nucleotide-binding</keyword>
<dbReference type="EMBL" id="RXMA01000025">
    <property type="protein sequence ID" value="RTR16463.1"/>
    <property type="molecule type" value="Genomic_DNA"/>
</dbReference>
<reference evidence="12 13" key="1">
    <citation type="submission" date="2018-12" db="EMBL/GenBank/DDBJ databases">
        <authorList>
            <person name="Yang Y."/>
        </authorList>
    </citation>
    <scope>NUCLEOTIDE SEQUENCE [LARGE SCALE GENOMIC DNA]</scope>
    <source>
        <strain evidence="12 13">L-25-5w-1</strain>
    </source>
</reference>
<keyword evidence="4" id="KW-0813">Transport</keyword>
<dbReference type="InterPro" id="IPR027417">
    <property type="entry name" value="P-loop_NTPase"/>
</dbReference>
<evidence type="ECO:0000256" key="1">
    <source>
        <dbReference type="ARBA" id="ARBA00002579"/>
    </source>
</evidence>
<keyword evidence="10" id="KW-0472">Membrane</keyword>
<dbReference type="Pfam" id="PF00005">
    <property type="entry name" value="ABC_tran"/>
    <property type="match status" value="1"/>
</dbReference>
<dbReference type="GO" id="GO:0006865">
    <property type="term" value="P:amino acid transport"/>
    <property type="evidence" value="ECO:0007669"/>
    <property type="project" value="UniProtKB-KW"/>
</dbReference>
<dbReference type="PROSITE" id="PS00211">
    <property type="entry name" value="ABC_TRANSPORTER_1"/>
    <property type="match status" value="1"/>
</dbReference>
<dbReference type="AlphaFoldDB" id="A0A3S0K2A9"/>
<dbReference type="InterPro" id="IPR017871">
    <property type="entry name" value="ABC_transporter-like_CS"/>
</dbReference>
<evidence type="ECO:0000256" key="5">
    <source>
        <dbReference type="ARBA" id="ARBA00022475"/>
    </source>
</evidence>
<dbReference type="InterPro" id="IPR018449">
    <property type="entry name" value="NIL_domain"/>
</dbReference>
<keyword evidence="13" id="KW-1185">Reference proteome</keyword>
<dbReference type="InterPro" id="IPR041701">
    <property type="entry name" value="MetN_ABC"/>
</dbReference>
<keyword evidence="8" id="KW-1278">Translocase</keyword>
<dbReference type="Gene3D" id="3.30.70.260">
    <property type="match status" value="1"/>
</dbReference>
<dbReference type="InterPro" id="IPR003593">
    <property type="entry name" value="AAA+_ATPase"/>
</dbReference>
<dbReference type="InterPro" id="IPR045865">
    <property type="entry name" value="ACT-like_dom_sf"/>
</dbReference>
<evidence type="ECO:0000313" key="13">
    <source>
        <dbReference type="Proteomes" id="UP000277007"/>
    </source>
</evidence>
<evidence type="ECO:0000256" key="10">
    <source>
        <dbReference type="ARBA" id="ARBA00023136"/>
    </source>
</evidence>
<dbReference type="PANTHER" id="PTHR43166">
    <property type="entry name" value="AMINO ACID IMPORT ATP-BINDING PROTEIN"/>
    <property type="match status" value="1"/>
</dbReference>
<dbReference type="FunFam" id="3.40.50.300:FF:000056">
    <property type="entry name" value="Cell division ATP-binding protein FtsE"/>
    <property type="match status" value="1"/>
</dbReference>
<dbReference type="GO" id="GO:0005524">
    <property type="term" value="F:ATP binding"/>
    <property type="evidence" value="ECO:0007669"/>
    <property type="project" value="UniProtKB-KW"/>
</dbReference>
<evidence type="ECO:0000259" key="11">
    <source>
        <dbReference type="PROSITE" id="PS50893"/>
    </source>
</evidence>
<feature type="domain" description="ABC transporter" evidence="11">
    <location>
        <begin position="2"/>
        <end position="243"/>
    </location>
</feature>
<dbReference type="Gene3D" id="3.40.50.300">
    <property type="entry name" value="P-loop containing nucleotide triphosphate hydrolases"/>
    <property type="match status" value="1"/>
</dbReference>
<evidence type="ECO:0000256" key="6">
    <source>
        <dbReference type="ARBA" id="ARBA00022741"/>
    </source>
</evidence>
<comment type="caution">
    <text evidence="12">The sequence shown here is derived from an EMBL/GenBank/DDBJ whole genome shotgun (WGS) entry which is preliminary data.</text>
</comment>
<evidence type="ECO:0000256" key="4">
    <source>
        <dbReference type="ARBA" id="ARBA00022448"/>
    </source>
</evidence>
<accession>A0A3S0K2A9</accession>
<dbReference type="RefSeq" id="WP_126619093.1">
    <property type="nucleotide sequence ID" value="NZ_JBHUCY010000078.1"/>
</dbReference>
<dbReference type="CDD" id="cd03258">
    <property type="entry name" value="ABC_MetN_methionine_transporter"/>
    <property type="match status" value="1"/>
</dbReference>
<organism evidence="12 13">
    <name type="scientific">Azospirillum griseum</name>
    <dbReference type="NCBI Taxonomy" id="2496639"/>
    <lineage>
        <taxon>Bacteria</taxon>
        <taxon>Pseudomonadati</taxon>
        <taxon>Pseudomonadota</taxon>
        <taxon>Alphaproteobacteria</taxon>
        <taxon>Rhodospirillales</taxon>
        <taxon>Azospirillaceae</taxon>
        <taxon>Azospirillum</taxon>
    </lineage>
</organism>
<keyword evidence="9" id="KW-0029">Amino-acid transport</keyword>
<name>A0A3S0K2A9_9PROT</name>
<evidence type="ECO:0000313" key="12">
    <source>
        <dbReference type="EMBL" id="RTR16463.1"/>
    </source>
</evidence>
<dbReference type="SUPFAM" id="SSF55021">
    <property type="entry name" value="ACT-like"/>
    <property type="match status" value="1"/>
</dbReference>
<dbReference type="InterPro" id="IPR050086">
    <property type="entry name" value="MetN_ABC_transporter-like"/>
</dbReference>
<comment type="function">
    <text evidence="1">Part of the ABC transporter FtsEX involved in cellular division. Important for assembly or stability of the septal ring.</text>
</comment>
<dbReference type="GO" id="GO:0016887">
    <property type="term" value="F:ATP hydrolysis activity"/>
    <property type="evidence" value="ECO:0007669"/>
    <property type="project" value="InterPro"/>
</dbReference>
<dbReference type="SMART" id="SM00382">
    <property type="entry name" value="AAA"/>
    <property type="match status" value="1"/>
</dbReference>
<dbReference type="SMART" id="SM00930">
    <property type="entry name" value="NIL"/>
    <property type="match status" value="1"/>
</dbReference>
<dbReference type="PROSITE" id="PS50893">
    <property type="entry name" value="ABC_TRANSPORTER_2"/>
    <property type="match status" value="1"/>
</dbReference>
<dbReference type="InterPro" id="IPR003439">
    <property type="entry name" value="ABC_transporter-like_ATP-bd"/>
</dbReference>
<dbReference type="PANTHER" id="PTHR43166:SF30">
    <property type="entry name" value="METHIONINE IMPORT ATP-BINDING PROTEIN METN"/>
    <property type="match status" value="1"/>
</dbReference>
<comment type="similarity">
    <text evidence="2">Belongs to the ABC transporter superfamily.</text>
</comment>
<gene>
    <name evidence="12" type="ORF">EJ903_20595</name>
</gene>
<dbReference type="Proteomes" id="UP000277007">
    <property type="component" value="Unassembled WGS sequence"/>
</dbReference>
<keyword evidence="5" id="KW-1003">Cell membrane</keyword>
<protein>
    <recommendedName>
        <fullName evidence="3">Cell division ATP-binding protein FtsE</fullName>
    </recommendedName>
</protein>
<evidence type="ECO:0000256" key="2">
    <source>
        <dbReference type="ARBA" id="ARBA00005417"/>
    </source>
</evidence>
<dbReference type="GO" id="GO:0005886">
    <property type="term" value="C:plasma membrane"/>
    <property type="evidence" value="ECO:0007669"/>
    <property type="project" value="UniProtKB-ARBA"/>
</dbReference>
<sequence>MITLTNLQKTYPSRGAGAPVQALSDIDLTVARGEIFGIIGRSGAGKSTLLRTINLLESPTSGSVQVDGVEITALSARELRDTRHSIGMIFQHFNLLSSRTVFDNVALPLELAGVDKATIRQTVEPLLDLVGLADKRDRYPAELSGGQKQRVGIARALASKPKVLLSDEATSALDPETTTQILHLLADINRRLGLTIVLITHEIGVIKEICHKVAVMEAGRIIEQGPVFDIFAHPSHPTTRSFIDPVINRGIPDGLRARLSPTPQPGSNPVLRITFTGEKATSPVISAISRKLNLDLNIWHGQIDEIQGAPFGTLVVEALGDATAVEAAISLLHVNHLGVEVLGHAVPANH</sequence>
<evidence type="ECO:0000256" key="8">
    <source>
        <dbReference type="ARBA" id="ARBA00022967"/>
    </source>
</evidence>
<evidence type="ECO:0000256" key="3">
    <source>
        <dbReference type="ARBA" id="ARBA00020019"/>
    </source>
</evidence>
<proteinExistence type="inferred from homology"/>